<evidence type="ECO:0000313" key="13">
    <source>
        <dbReference type="EMBL" id="CDR43418.1"/>
    </source>
</evidence>
<dbReference type="SUPFAM" id="SSF110849">
    <property type="entry name" value="ParB/Sulfiredoxin"/>
    <property type="match status" value="1"/>
</dbReference>
<evidence type="ECO:0000256" key="4">
    <source>
        <dbReference type="ARBA" id="ARBA00022840"/>
    </source>
</evidence>
<name>A0A061B0H8_RHOTO</name>
<keyword evidence="6 9" id="KW-0560">Oxidoreductase</keyword>
<evidence type="ECO:0000256" key="11">
    <source>
        <dbReference type="PIRSR" id="PIRSR017267-2"/>
    </source>
</evidence>
<evidence type="ECO:0000256" key="10">
    <source>
        <dbReference type="PIRSR" id="PIRSR017267-1"/>
    </source>
</evidence>
<dbReference type="Pfam" id="PF02195">
    <property type="entry name" value="ParB_N"/>
    <property type="match status" value="1"/>
</dbReference>
<dbReference type="GO" id="GO:0005524">
    <property type="term" value="F:ATP binding"/>
    <property type="evidence" value="ECO:0007669"/>
    <property type="project" value="UniProtKB-KW"/>
</dbReference>
<dbReference type="InterPro" id="IPR003115">
    <property type="entry name" value="ParB_N"/>
</dbReference>
<keyword evidence="4 9" id="KW-0067">ATP-binding</keyword>
<evidence type="ECO:0000256" key="8">
    <source>
        <dbReference type="ARBA" id="ARBA00047514"/>
    </source>
</evidence>
<dbReference type="EC" id="1.8.98.2" evidence="2 9"/>
<dbReference type="InterPro" id="IPR036086">
    <property type="entry name" value="ParB/Sulfiredoxin_sf"/>
</dbReference>
<dbReference type="GO" id="GO:0005737">
    <property type="term" value="C:cytoplasm"/>
    <property type="evidence" value="ECO:0007669"/>
    <property type="project" value="TreeGrafter"/>
</dbReference>
<comment type="catalytic activity">
    <reaction evidence="8 9">
        <text>S-hydroxy-S-oxy-L-cysteinyl-[peroxiredoxin] + [protein]-dithiol + ATP = S-hydroxy-L-cysteinyl-[peroxiredoxin] + [protein]-disulfide + ADP + phosphate</text>
        <dbReference type="Rhea" id="RHEA:17545"/>
        <dbReference type="Rhea" id="RHEA-COMP:10593"/>
        <dbReference type="Rhea" id="RHEA-COMP:10594"/>
        <dbReference type="Rhea" id="RHEA-COMP:13681"/>
        <dbReference type="Rhea" id="RHEA-COMP:17976"/>
        <dbReference type="ChEBI" id="CHEBI:29950"/>
        <dbReference type="ChEBI" id="CHEBI:30616"/>
        <dbReference type="ChEBI" id="CHEBI:43474"/>
        <dbReference type="ChEBI" id="CHEBI:50058"/>
        <dbReference type="ChEBI" id="CHEBI:61973"/>
        <dbReference type="ChEBI" id="CHEBI:61974"/>
        <dbReference type="ChEBI" id="CHEBI:456216"/>
        <dbReference type="EC" id="1.8.98.2"/>
    </reaction>
</comment>
<evidence type="ECO:0000256" key="6">
    <source>
        <dbReference type="ARBA" id="ARBA00023002"/>
    </source>
</evidence>
<dbReference type="PANTHER" id="PTHR21348">
    <property type="match status" value="1"/>
</dbReference>
<protein>
    <recommendedName>
        <fullName evidence="2 9">Sulfiredoxin</fullName>
        <ecNumber evidence="2 9">1.8.98.2</ecNumber>
    </recommendedName>
</protein>
<evidence type="ECO:0000256" key="7">
    <source>
        <dbReference type="ARBA" id="ARBA00023157"/>
    </source>
</evidence>
<dbReference type="InterPro" id="IPR016692">
    <property type="entry name" value="Sulfiredoxin"/>
</dbReference>
<dbReference type="GO" id="GO:0032542">
    <property type="term" value="F:sulfiredoxin activity"/>
    <property type="evidence" value="ECO:0007669"/>
    <property type="project" value="UniProtKB-EC"/>
</dbReference>
<evidence type="ECO:0000256" key="3">
    <source>
        <dbReference type="ARBA" id="ARBA00022741"/>
    </source>
</evidence>
<keyword evidence="5 9" id="KW-0049">Antioxidant</keyword>
<dbReference type="GO" id="GO:0034599">
    <property type="term" value="P:cellular response to oxidative stress"/>
    <property type="evidence" value="ECO:0007669"/>
    <property type="project" value="TreeGrafter"/>
</dbReference>
<evidence type="ECO:0000256" key="5">
    <source>
        <dbReference type="ARBA" id="ARBA00022862"/>
    </source>
</evidence>
<dbReference type="CDD" id="cd16395">
    <property type="entry name" value="Srx"/>
    <property type="match status" value="1"/>
</dbReference>
<evidence type="ECO:0000256" key="1">
    <source>
        <dbReference type="ARBA" id="ARBA00009609"/>
    </source>
</evidence>
<sequence>MTNAQAAPAAQHVNFSKFATPTSPTVDVPLAVINRPVPSQLDEGKVLRFMEDIQKGDDLTPIEVLRCVAPDGQKYFFAFGGCHRYEAHKRLKSETIPGRIINVPPSAIRMYLGASAPF</sequence>
<dbReference type="OrthoDB" id="10023328at2759"/>
<proteinExistence type="inferred from homology"/>
<evidence type="ECO:0000256" key="9">
    <source>
        <dbReference type="PIRNR" id="PIRNR017267"/>
    </source>
</evidence>
<comment type="similarity">
    <text evidence="1 9">Belongs to the sulfiredoxin family.</text>
</comment>
<feature type="binding site" evidence="10">
    <location>
        <begin position="81"/>
        <end position="84"/>
    </location>
    <ligand>
        <name>ATP</name>
        <dbReference type="ChEBI" id="CHEBI:30616"/>
    </ligand>
</feature>
<dbReference type="AlphaFoldDB" id="A0A061B0H8"/>
<feature type="disulfide bond" description="Interchain" evidence="11">
    <location>
        <position position="82"/>
    </location>
</feature>
<keyword evidence="7 11" id="KW-1015">Disulfide bond</keyword>
<dbReference type="PANTHER" id="PTHR21348:SF2">
    <property type="entry name" value="SULFIREDOXIN-1"/>
    <property type="match status" value="1"/>
</dbReference>
<feature type="domain" description="ParB-like N-terminal" evidence="12">
    <location>
        <begin position="27"/>
        <end position="115"/>
    </location>
</feature>
<keyword evidence="3 9" id="KW-0547">Nucleotide-binding</keyword>
<evidence type="ECO:0000259" key="12">
    <source>
        <dbReference type="Pfam" id="PF02195"/>
    </source>
</evidence>
<dbReference type="PIRSF" id="PIRSF017267">
    <property type="entry name" value="Sulfiredoxin"/>
    <property type="match status" value="1"/>
</dbReference>
<dbReference type="EMBL" id="LK052943">
    <property type="protein sequence ID" value="CDR43418.1"/>
    <property type="molecule type" value="Genomic_DNA"/>
</dbReference>
<evidence type="ECO:0000256" key="2">
    <source>
        <dbReference type="ARBA" id="ARBA00013055"/>
    </source>
</evidence>
<dbReference type="Gene3D" id="3.90.1530.10">
    <property type="entry name" value="Conserved hypothetical protein from pyrococcus furiosus pfu- 392566-001, ParB domain"/>
    <property type="match status" value="1"/>
</dbReference>
<accession>A0A061B0H8</accession>
<gene>
    <name evidence="13" type="ORF">RHTO0S_08e01618g</name>
</gene>
<organism evidence="13">
    <name type="scientific">Rhodotorula toruloides</name>
    <name type="common">Yeast</name>
    <name type="synonym">Rhodosporidium toruloides</name>
    <dbReference type="NCBI Taxonomy" id="5286"/>
    <lineage>
        <taxon>Eukaryota</taxon>
        <taxon>Fungi</taxon>
        <taxon>Dikarya</taxon>
        <taxon>Basidiomycota</taxon>
        <taxon>Pucciniomycotina</taxon>
        <taxon>Microbotryomycetes</taxon>
        <taxon>Sporidiobolales</taxon>
        <taxon>Sporidiobolaceae</taxon>
        <taxon>Rhodotorula</taxon>
    </lineage>
</organism>
<reference evidence="13" key="1">
    <citation type="journal article" date="2014" name="Genome Announc.">
        <title>Draft genome sequence of Rhodosporidium toruloides CECT1137, an oleaginous yeast of biotechnological interest.</title>
        <authorList>
            <person name="Morin N."/>
            <person name="Calcas X."/>
            <person name="Devillers H."/>
            <person name="Durrens P."/>
            <person name="Sherman D.J."/>
            <person name="Nicaud J.-M."/>
            <person name="Neuveglise C."/>
        </authorList>
    </citation>
    <scope>NUCLEOTIDE SEQUENCE</scope>
    <source>
        <strain evidence="13">CECT1137</strain>
    </source>
</reference>